<protein>
    <submittedName>
        <fullName evidence="2">Uncharacterized protein</fullName>
    </submittedName>
</protein>
<evidence type="ECO:0000256" key="1">
    <source>
        <dbReference type="SAM" id="MobiDB-lite"/>
    </source>
</evidence>
<name>A0AAD8EGW2_DIPPU</name>
<organism evidence="2 3">
    <name type="scientific">Diploptera punctata</name>
    <name type="common">Pacific beetle cockroach</name>
    <dbReference type="NCBI Taxonomy" id="6984"/>
    <lineage>
        <taxon>Eukaryota</taxon>
        <taxon>Metazoa</taxon>
        <taxon>Ecdysozoa</taxon>
        <taxon>Arthropoda</taxon>
        <taxon>Hexapoda</taxon>
        <taxon>Insecta</taxon>
        <taxon>Pterygota</taxon>
        <taxon>Neoptera</taxon>
        <taxon>Polyneoptera</taxon>
        <taxon>Dictyoptera</taxon>
        <taxon>Blattodea</taxon>
        <taxon>Blaberoidea</taxon>
        <taxon>Blaberidae</taxon>
        <taxon>Diplopterinae</taxon>
        <taxon>Diploptera</taxon>
    </lineage>
</organism>
<keyword evidence="3" id="KW-1185">Reference proteome</keyword>
<reference evidence="2" key="1">
    <citation type="journal article" date="2023" name="IScience">
        <title>Live-bearing cockroach genome reveals convergent evolutionary mechanisms linked to viviparity in insects and beyond.</title>
        <authorList>
            <person name="Fouks B."/>
            <person name="Harrison M.C."/>
            <person name="Mikhailova A.A."/>
            <person name="Marchal E."/>
            <person name="English S."/>
            <person name="Carruthers M."/>
            <person name="Jennings E.C."/>
            <person name="Chiamaka E.L."/>
            <person name="Frigard R.A."/>
            <person name="Pippel M."/>
            <person name="Attardo G.M."/>
            <person name="Benoit J.B."/>
            <person name="Bornberg-Bauer E."/>
            <person name="Tobe S.S."/>
        </authorList>
    </citation>
    <scope>NUCLEOTIDE SEQUENCE</scope>
    <source>
        <strain evidence="2">Stay&amp;Tobe</strain>
    </source>
</reference>
<evidence type="ECO:0000313" key="2">
    <source>
        <dbReference type="EMBL" id="KAJ9589873.1"/>
    </source>
</evidence>
<comment type="caution">
    <text evidence="2">The sequence shown here is derived from an EMBL/GenBank/DDBJ whole genome shotgun (WGS) entry which is preliminary data.</text>
</comment>
<dbReference type="Proteomes" id="UP001233999">
    <property type="component" value="Unassembled WGS sequence"/>
</dbReference>
<accession>A0AAD8EGW2</accession>
<evidence type="ECO:0000313" key="3">
    <source>
        <dbReference type="Proteomes" id="UP001233999"/>
    </source>
</evidence>
<gene>
    <name evidence="2" type="ORF">L9F63_017028</name>
</gene>
<feature type="region of interest" description="Disordered" evidence="1">
    <location>
        <begin position="1"/>
        <end position="37"/>
    </location>
</feature>
<reference evidence="2" key="2">
    <citation type="submission" date="2023-05" db="EMBL/GenBank/DDBJ databases">
        <authorList>
            <person name="Fouks B."/>
        </authorList>
    </citation>
    <scope>NUCLEOTIDE SEQUENCE</scope>
    <source>
        <strain evidence="2">Stay&amp;Tobe</strain>
        <tissue evidence="2">Testes</tissue>
    </source>
</reference>
<feature type="compositionally biased region" description="Polar residues" evidence="1">
    <location>
        <begin position="14"/>
        <end position="37"/>
    </location>
</feature>
<sequence length="77" mass="8252">MSVKRRSAGPIRQLSLQNPLTTSSRRPTLKKQQSVDSDSLWSLGNSVNGDAGLRITASSIRSGGEVTLNTKKVSGRI</sequence>
<proteinExistence type="predicted"/>
<dbReference type="AlphaFoldDB" id="A0AAD8EGW2"/>
<dbReference type="EMBL" id="JASPKZ010004590">
    <property type="protein sequence ID" value="KAJ9589873.1"/>
    <property type="molecule type" value="Genomic_DNA"/>
</dbReference>